<feature type="transmembrane region" description="Helical" evidence="6">
    <location>
        <begin position="549"/>
        <end position="567"/>
    </location>
</feature>
<evidence type="ECO:0008006" key="9">
    <source>
        <dbReference type="Google" id="ProtNLM"/>
    </source>
</evidence>
<dbReference type="EMBL" id="NJET01000157">
    <property type="protein sequence ID" value="PHH60238.1"/>
    <property type="molecule type" value="Genomic_DNA"/>
</dbReference>
<feature type="transmembrane region" description="Helical" evidence="6">
    <location>
        <begin position="95"/>
        <end position="119"/>
    </location>
</feature>
<feature type="transmembrane region" description="Helical" evidence="6">
    <location>
        <begin position="380"/>
        <end position="402"/>
    </location>
</feature>
<feature type="transmembrane region" description="Helical" evidence="6">
    <location>
        <begin position="267"/>
        <end position="291"/>
    </location>
</feature>
<keyword evidence="8" id="KW-1185">Reference proteome</keyword>
<dbReference type="PANTHER" id="PTHR23501:SF107">
    <property type="entry name" value="TRANSPORTER, PUTATIVE (AFU_ORTHOLOGUE AFUA_7G04730)-RELATED"/>
    <property type="match status" value="1"/>
</dbReference>
<feature type="region of interest" description="Disordered" evidence="5">
    <location>
        <begin position="26"/>
        <end position="46"/>
    </location>
</feature>
<feature type="region of interest" description="Disordered" evidence="5">
    <location>
        <begin position="1"/>
        <end position="20"/>
    </location>
</feature>
<evidence type="ECO:0000256" key="4">
    <source>
        <dbReference type="ARBA" id="ARBA00023136"/>
    </source>
</evidence>
<keyword evidence="2 6" id="KW-0812">Transmembrane</keyword>
<feature type="compositionally biased region" description="Low complexity" evidence="5">
    <location>
        <begin position="1"/>
        <end position="10"/>
    </location>
</feature>
<sequence>MSAAAADSDSGVVRRKDDGIREECEASYGAMDGERGEEDGGQHKQNGVRRAEALTSVWSGKMVILIFILLYLVTLSESIASSMEYNLAPYITSSFQHHGLLVISGIVVVVVAGVCNLAVAKLIDIWGRAQGFAVMFCIALAGLLLTTTSQNVQMYAAGDTLHWIGSRGFNYIIDIMLVDMTSLRNYLITVGVKGTPTLASTFAGPPLAQVFITRSSWRWGLAAGMLAFVVFSMPIGVVLYLSTQKAITQGIYPKRERQRTAWQSMKFYIVEFDVVGMLCILFGWTLLLLPFSLVNTAPQGWKTGYIIASIVLGIVLLAAFAIWERFFAAVSYFPWNYLKDRTILCANLVYFFMFLSIQTWDTYYSSYLQVVHFLDVTASGYVVNTFSLSAAFFGPFIGLLVRYTGDYKYISLAGIPFGILGTALLIKFRTPDSSVGLLVMCQIMQGLYTEIWSLTARLAIMAAVGHQQVAVALAIFGLFGSIGSGIGRAIAGAIWTNTLPRKLEHYLPDDAKGREGDIYNDITLQLSFPRGSPERNAIIAAYSDVQRTFVIIGVCFMPVLLLCLLMWKNVNVKKLEALQGKQVKRNVT</sequence>
<feature type="transmembrane region" description="Helical" evidence="6">
    <location>
        <begin position="343"/>
        <end position="360"/>
    </location>
</feature>
<dbReference type="PANTHER" id="PTHR23501">
    <property type="entry name" value="MAJOR FACILITATOR SUPERFAMILY"/>
    <property type="match status" value="1"/>
</dbReference>
<evidence type="ECO:0000256" key="5">
    <source>
        <dbReference type="SAM" id="MobiDB-lite"/>
    </source>
</evidence>
<dbReference type="STRING" id="1399860.A0A2C5XF17"/>
<keyword evidence="4 6" id="KW-0472">Membrane</keyword>
<dbReference type="OrthoDB" id="4078873at2759"/>
<gene>
    <name evidence="7" type="ORF">CDD81_1938</name>
</gene>
<feature type="transmembrane region" description="Helical" evidence="6">
    <location>
        <begin position="303"/>
        <end position="323"/>
    </location>
</feature>
<feature type="transmembrane region" description="Helical" evidence="6">
    <location>
        <begin position="131"/>
        <end position="149"/>
    </location>
</feature>
<feature type="transmembrane region" description="Helical" evidence="6">
    <location>
        <begin position="219"/>
        <end position="241"/>
    </location>
</feature>
<dbReference type="SUPFAM" id="SSF103473">
    <property type="entry name" value="MFS general substrate transporter"/>
    <property type="match status" value="1"/>
</dbReference>
<evidence type="ECO:0000256" key="1">
    <source>
        <dbReference type="ARBA" id="ARBA00004141"/>
    </source>
</evidence>
<reference evidence="7 8" key="1">
    <citation type="submission" date="2017-06" db="EMBL/GenBank/DDBJ databases">
        <title>Ant-infecting Ophiocordyceps genomes reveal a high diversity of potential behavioral manipulation genes and a possible major role for enterotoxins.</title>
        <authorList>
            <person name="De Bekker C."/>
            <person name="Evans H.C."/>
            <person name="Brachmann A."/>
            <person name="Hughes D.P."/>
        </authorList>
    </citation>
    <scope>NUCLEOTIDE SEQUENCE [LARGE SCALE GENOMIC DNA]</scope>
    <source>
        <strain evidence="7 8">Map64</strain>
    </source>
</reference>
<evidence type="ECO:0000256" key="3">
    <source>
        <dbReference type="ARBA" id="ARBA00022989"/>
    </source>
</evidence>
<dbReference type="GO" id="GO:0022857">
    <property type="term" value="F:transmembrane transporter activity"/>
    <property type="evidence" value="ECO:0007669"/>
    <property type="project" value="TreeGrafter"/>
</dbReference>
<organism evidence="7 8">
    <name type="scientific">Ophiocordyceps australis</name>
    <dbReference type="NCBI Taxonomy" id="1399860"/>
    <lineage>
        <taxon>Eukaryota</taxon>
        <taxon>Fungi</taxon>
        <taxon>Dikarya</taxon>
        <taxon>Ascomycota</taxon>
        <taxon>Pezizomycotina</taxon>
        <taxon>Sordariomycetes</taxon>
        <taxon>Hypocreomycetidae</taxon>
        <taxon>Hypocreales</taxon>
        <taxon>Ophiocordycipitaceae</taxon>
        <taxon>Ophiocordyceps</taxon>
    </lineage>
</organism>
<dbReference type="GO" id="GO:0005886">
    <property type="term" value="C:plasma membrane"/>
    <property type="evidence" value="ECO:0007669"/>
    <property type="project" value="TreeGrafter"/>
</dbReference>
<dbReference type="AlphaFoldDB" id="A0A2C5XF17"/>
<feature type="transmembrane region" description="Helical" evidence="6">
    <location>
        <begin position="409"/>
        <end position="428"/>
    </location>
</feature>
<evidence type="ECO:0000313" key="7">
    <source>
        <dbReference type="EMBL" id="PHH60238.1"/>
    </source>
</evidence>
<name>A0A2C5XF17_9HYPO</name>
<evidence type="ECO:0000313" key="8">
    <source>
        <dbReference type="Proteomes" id="UP000226192"/>
    </source>
</evidence>
<protein>
    <recommendedName>
        <fullName evidence="9">Major facilitator superfamily (MFS) profile domain-containing protein</fullName>
    </recommendedName>
</protein>
<proteinExistence type="predicted"/>
<feature type="compositionally biased region" description="Basic and acidic residues" evidence="5">
    <location>
        <begin position="32"/>
        <end position="42"/>
    </location>
</feature>
<dbReference type="Gene3D" id="1.20.1250.20">
    <property type="entry name" value="MFS general substrate transporter like domains"/>
    <property type="match status" value="2"/>
</dbReference>
<keyword evidence="3 6" id="KW-1133">Transmembrane helix</keyword>
<feature type="transmembrane region" description="Helical" evidence="6">
    <location>
        <begin position="53"/>
        <end position="75"/>
    </location>
</feature>
<comment type="subcellular location">
    <subcellularLocation>
        <location evidence="1">Membrane</location>
        <topology evidence="1">Multi-pass membrane protein</topology>
    </subcellularLocation>
</comment>
<feature type="transmembrane region" description="Helical" evidence="6">
    <location>
        <begin position="434"/>
        <end position="459"/>
    </location>
</feature>
<evidence type="ECO:0000256" key="6">
    <source>
        <dbReference type="SAM" id="Phobius"/>
    </source>
</evidence>
<comment type="caution">
    <text evidence="7">The sequence shown here is derived from an EMBL/GenBank/DDBJ whole genome shotgun (WGS) entry which is preliminary data.</text>
</comment>
<dbReference type="Proteomes" id="UP000226192">
    <property type="component" value="Unassembled WGS sequence"/>
</dbReference>
<dbReference type="InterPro" id="IPR036259">
    <property type="entry name" value="MFS_trans_sf"/>
</dbReference>
<evidence type="ECO:0000256" key="2">
    <source>
        <dbReference type="ARBA" id="ARBA00022692"/>
    </source>
</evidence>
<accession>A0A2C5XF17</accession>
<feature type="transmembrane region" description="Helical" evidence="6">
    <location>
        <begin position="471"/>
        <end position="495"/>
    </location>
</feature>